<feature type="signal peptide" evidence="5">
    <location>
        <begin position="1"/>
        <end position="21"/>
    </location>
</feature>
<sequence length="179" mass="20003">MHILALALFTVLHTTIDIVNCSPGVAVGASSDNCTVDSYSHLIGRRATCPFVQDVDVDETRLPAILPKVRCICPDRLCTTKGDFRCQEVYTRFIVLYKQEGSDGPPTTEGEVMLPTSCVCATHVSLISIQNTKRTDILRPIRRYFRKIDEENVTQKNVTPDFCEETCMVKNGTCITKKK</sequence>
<name>A0A9J6FDU8_HAELO</name>
<dbReference type="InterPro" id="IPR010345">
    <property type="entry name" value="IL-17_fam"/>
</dbReference>
<dbReference type="SUPFAM" id="SSF57501">
    <property type="entry name" value="Cystine-knot cytokines"/>
    <property type="match status" value="1"/>
</dbReference>
<feature type="chain" id="PRO_5039934725" evidence="5">
    <location>
        <begin position="22"/>
        <end position="179"/>
    </location>
</feature>
<dbReference type="InterPro" id="IPR029034">
    <property type="entry name" value="Cystine-knot_cytokine"/>
</dbReference>
<evidence type="ECO:0000256" key="1">
    <source>
        <dbReference type="ARBA" id="ARBA00004613"/>
    </source>
</evidence>
<keyword evidence="4 5" id="KW-0732">Signal</keyword>
<evidence type="ECO:0000256" key="5">
    <source>
        <dbReference type="SAM" id="SignalP"/>
    </source>
</evidence>
<dbReference type="AlphaFoldDB" id="A0A9J6FDU8"/>
<evidence type="ECO:0000313" key="6">
    <source>
        <dbReference type="EMBL" id="KAH9364366.1"/>
    </source>
</evidence>
<comment type="caution">
    <text evidence="6">The sequence shown here is derived from an EMBL/GenBank/DDBJ whole genome shotgun (WGS) entry which is preliminary data.</text>
</comment>
<comment type="similarity">
    <text evidence="2">Belongs to the IL-17 family.</text>
</comment>
<organism evidence="6 7">
    <name type="scientific">Haemaphysalis longicornis</name>
    <name type="common">Bush tick</name>
    <dbReference type="NCBI Taxonomy" id="44386"/>
    <lineage>
        <taxon>Eukaryota</taxon>
        <taxon>Metazoa</taxon>
        <taxon>Ecdysozoa</taxon>
        <taxon>Arthropoda</taxon>
        <taxon>Chelicerata</taxon>
        <taxon>Arachnida</taxon>
        <taxon>Acari</taxon>
        <taxon>Parasitiformes</taxon>
        <taxon>Ixodida</taxon>
        <taxon>Ixodoidea</taxon>
        <taxon>Ixodidae</taxon>
        <taxon>Haemaphysalinae</taxon>
        <taxon>Haemaphysalis</taxon>
    </lineage>
</organism>
<evidence type="ECO:0000256" key="4">
    <source>
        <dbReference type="ARBA" id="ARBA00022729"/>
    </source>
</evidence>
<reference evidence="6 7" key="1">
    <citation type="journal article" date="2020" name="Cell">
        <title>Large-Scale Comparative Analyses of Tick Genomes Elucidate Their Genetic Diversity and Vector Capacities.</title>
        <authorList>
            <consortium name="Tick Genome and Microbiome Consortium (TIGMIC)"/>
            <person name="Jia N."/>
            <person name="Wang J."/>
            <person name="Shi W."/>
            <person name="Du L."/>
            <person name="Sun Y."/>
            <person name="Zhan W."/>
            <person name="Jiang J.F."/>
            <person name="Wang Q."/>
            <person name="Zhang B."/>
            <person name="Ji P."/>
            <person name="Bell-Sakyi L."/>
            <person name="Cui X.M."/>
            <person name="Yuan T.T."/>
            <person name="Jiang B.G."/>
            <person name="Yang W.F."/>
            <person name="Lam T.T."/>
            <person name="Chang Q.C."/>
            <person name="Ding S.J."/>
            <person name="Wang X.J."/>
            <person name="Zhu J.G."/>
            <person name="Ruan X.D."/>
            <person name="Zhao L."/>
            <person name="Wei J.T."/>
            <person name="Ye R.Z."/>
            <person name="Que T.C."/>
            <person name="Du C.H."/>
            <person name="Zhou Y.H."/>
            <person name="Cheng J.X."/>
            <person name="Dai P.F."/>
            <person name="Guo W.B."/>
            <person name="Han X.H."/>
            <person name="Huang E.J."/>
            <person name="Li L.F."/>
            <person name="Wei W."/>
            <person name="Gao Y.C."/>
            <person name="Liu J.Z."/>
            <person name="Shao H.Z."/>
            <person name="Wang X."/>
            <person name="Wang C.C."/>
            <person name="Yang T.C."/>
            <person name="Huo Q.B."/>
            <person name="Li W."/>
            <person name="Chen H.Y."/>
            <person name="Chen S.E."/>
            <person name="Zhou L.G."/>
            <person name="Ni X.B."/>
            <person name="Tian J.H."/>
            <person name="Sheng Y."/>
            <person name="Liu T."/>
            <person name="Pan Y.S."/>
            <person name="Xia L.Y."/>
            <person name="Li J."/>
            <person name="Zhao F."/>
            <person name="Cao W.C."/>
        </authorList>
    </citation>
    <scope>NUCLEOTIDE SEQUENCE [LARGE SCALE GENOMIC DNA]</scope>
    <source>
        <strain evidence="6">HaeL-2018</strain>
    </source>
</reference>
<gene>
    <name evidence="6" type="ORF">HPB48_017029</name>
</gene>
<accession>A0A9J6FDU8</accession>
<proteinExistence type="inferred from homology"/>
<dbReference type="GO" id="GO:0005576">
    <property type="term" value="C:extracellular region"/>
    <property type="evidence" value="ECO:0007669"/>
    <property type="project" value="UniProtKB-SubCell"/>
</dbReference>
<dbReference type="Proteomes" id="UP000821853">
    <property type="component" value="Chromosome 10"/>
</dbReference>
<dbReference type="OrthoDB" id="6485227at2759"/>
<evidence type="ECO:0000256" key="2">
    <source>
        <dbReference type="ARBA" id="ARBA00007236"/>
    </source>
</evidence>
<keyword evidence="7" id="KW-1185">Reference proteome</keyword>
<dbReference type="EMBL" id="JABSTR010000002">
    <property type="protein sequence ID" value="KAH9364366.1"/>
    <property type="molecule type" value="Genomic_DNA"/>
</dbReference>
<evidence type="ECO:0000313" key="7">
    <source>
        <dbReference type="Proteomes" id="UP000821853"/>
    </source>
</evidence>
<comment type="subcellular location">
    <subcellularLocation>
        <location evidence="1">Secreted</location>
    </subcellularLocation>
</comment>
<dbReference type="Pfam" id="PF06083">
    <property type="entry name" value="IL17"/>
    <property type="match status" value="1"/>
</dbReference>
<keyword evidence="3" id="KW-0964">Secreted</keyword>
<evidence type="ECO:0000256" key="3">
    <source>
        <dbReference type="ARBA" id="ARBA00022525"/>
    </source>
</evidence>
<dbReference type="VEuPathDB" id="VectorBase:HLOH_054295"/>
<dbReference type="GO" id="GO:0005125">
    <property type="term" value="F:cytokine activity"/>
    <property type="evidence" value="ECO:0007669"/>
    <property type="project" value="InterPro"/>
</dbReference>
<dbReference type="Gene3D" id="2.10.90.10">
    <property type="entry name" value="Cystine-knot cytokines"/>
    <property type="match status" value="1"/>
</dbReference>
<protein>
    <submittedName>
        <fullName evidence="6">Uncharacterized protein</fullName>
    </submittedName>
</protein>